<evidence type="ECO:0000259" key="5">
    <source>
        <dbReference type="Pfam" id="PF00171"/>
    </source>
</evidence>
<keyword evidence="7" id="KW-1185">Reference proteome</keyword>
<dbReference type="FunFam" id="3.40.605.10:FF:000063">
    <property type="entry name" value="Succinate-semialdehyde dehydrogenase, mitochondrial"/>
    <property type="match status" value="1"/>
</dbReference>
<dbReference type="InterPro" id="IPR029510">
    <property type="entry name" value="Ald_DH_CS_GLU"/>
</dbReference>
<dbReference type="InterPro" id="IPR016163">
    <property type="entry name" value="Ald_DH_C"/>
</dbReference>
<feature type="active site" evidence="3">
    <location>
        <position position="246"/>
    </location>
</feature>
<dbReference type="SUPFAM" id="SSF53720">
    <property type="entry name" value="ALDH-like"/>
    <property type="match status" value="1"/>
</dbReference>
<dbReference type="Gene3D" id="3.40.309.10">
    <property type="entry name" value="Aldehyde Dehydrogenase, Chain A, domain 2"/>
    <property type="match status" value="1"/>
</dbReference>
<dbReference type="InterPro" id="IPR016162">
    <property type="entry name" value="Ald_DH_N"/>
</dbReference>
<dbReference type="GO" id="GO:0016620">
    <property type="term" value="F:oxidoreductase activity, acting on the aldehyde or oxo group of donors, NAD or NADP as acceptor"/>
    <property type="evidence" value="ECO:0007669"/>
    <property type="project" value="InterPro"/>
</dbReference>
<name>A0A7X2Z911_9BACL</name>
<dbReference type="PANTHER" id="PTHR11699">
    <property type="entry name" value="ALDEHYDE DEHYDROGENASE-RELATED"/>
    <property type="match status" value="1"/>
</dbReference>
<accession>A0A7X2Z911</accession>
<dbReference type="PROSITE" id="PS00687">
    <property type="entry name" value="ALDEHYDE_DEHYDR_GLU"/>
    <property type="match status" value="1"/>
</dbReference>
<protein>
    <submittedName>
        <fullName evidence="6">Aldehyde dehydrogenase family protein</fullName>
    </submittedName>
</protein>
<evidence type="ECO:0000256" key="3">
    <source>
        <dbReference type="PROSITE-ProRule" id="PRU10007"/>
    </source>
</evidence>
<evidence type="ECO:0000256" key="2">
    <source>
        <dbReference type="ARBA" id="ARBA00023002"/>
    </source>
</evidence>
<dbReference type="FunFam" id="3.40.309.10:FF:000009">
    <property type="entry name" value="Aldehyde dehydrogenase A"/>
    <property type="match status" value="1"/>
</dbReference>
<comment type="similarity">
    <text evidence="1 4">Belongs to the aldehyde dehydrogenase family.</text>
</comment>
<organism evidence="6 7">
    <name type="scientific">Paenibacillus validus</name>
    <dbReference type="NCBI Taxonomy" id="44253"/>
    <lineage>
        <taxon>Bacteria</taxon>
        <taxon>Bacillati</taxon>
        <taxon>Bacillota</taxon>
        <taxon>Bacilli</taxon>
        <taxon>Bacillales</taxon>
        <taxon>Paenibacillaceae</taxon>
        <taxon>Paenibacillus</taxon>
    </lineage>
</organism>
<proteinExistence type="inferred from homology"/>
<evidence type="ECO:0000256" key="4">
    <source>
        <dbReference type="RuleBase" id="RU003345"/>
    </source>
</evidence>
<feature type="domain" description="Aldehyde dehydrogenase" evidence="5">
    <location>
        <begin position="20"/>
        <end position="474"/>
    </location>
</feature>
<evidence type="ECO:0000313" key="7">
    <source>
        <dbReference type="Proteomes" id="UP000450917"/>
    </source>
</evidence>
<reference evidence="6 7" key="1">
    <citation type="submission" date="2019-11" db="EMBL/GenBank/DDBJ databases">
        <title>Draft genome sequences of five Paenibacillus species of dairy origin.</title>
        <authorList>
            <person name="Olajide A.M."/>
            <person name="Chen S."/>
            <person name="Lapointe G."/>
        </authorList>
    </citation>
    <scope>NUCLEOTIDE SEQUENCE [LARGE SCALE GENOMIC DNA]</scope>
    <source>
        <strain evidence="6 7">2CS3</strain>
    </source>
</reference>
<evidence type="ECO:0000256" key="1">
    <source>
        <dbReference type="ARBA" id="ARBA00009986"/>
    </source>
</evidence>
<comment type="caution">
    <text evidence="6">The sequence shown here is derived from an EMBL/GenBank/DDBJ whole genome shotgun (WGS) entry which is preliminary data.</text>
</comment>
<sequence length="483" mass="52830">MGVDKLHLLINNEDVETGQYTEVKDPGRYTDVVGLVAKGTVQHVEQAVQAAHQAFASWRQTSLEERSALFMQAAKLLEEDTSSLSEMLTRENGMLLNDAAMEVGLSPYVIYLTLENAQAFFQSKQAEDEVSFVSVEKRPIGVIAAIVPWNAPFVLTLQKLVPAVLAGNTIVIKPSPNAPISISRALRKMAALFPDGVINVIHGDTDVGTALTTHPLVRKITFTGGGKTAKHIMKGAADSLKGVHFELGGNDPAIVLDDADLDEVVPKIVQGAFWRSGQICFDIKRVYVPQAMYDAFYRRTCDLVDAYKVGHGLNPDATLGPVNNKLQYQYVKELIEGARQSGAKVIELGQKLEPANWDNGYFLQPAVVGDVEPGQDIVTCEQFGPVIPLIAYRSEEEALRMANMTEYGLASSVWSSDFERALRVTREIEAGMTFINGHGQSPLGAKLMPFGGVKQSGIGRENSEVGLAEYIEYHAINYHKQSH</sequence>
<dbReference type="Pfam" id="PF00171">
    <property type="entry name" value="Aldedh"/>
    <property type="match status" value="1"/>
</dbReference>
<dbReference type="Proteomes" id="UP000450917">
    <property type="component" value="Unassembled WGS sequence"/>
</dbReference>
<keyword evidence="2 4" id="KW-0560">Oxidoreductase</keyword>
<dbReference type="InterPro" id="IPR015590">
    <property type="entry name" value="Aldehyde_DH_dom"/>
</dbReference>
<dbReference type="InterPro" id="IPR016161">
    <property type="entry name" value="Ald_DH/histidinol_DH"/>
</dbReference>
<evidence type="ECO:0000313" key="6">
    <source>
        <dbReference type="EMBL" id="MUG69935.1"/>
    </source>
</evidence>
<gene>
    <name evidence="6" type="ORF">GNP93_04515</name>
</gene>
<dbReference type="AlphaFoldDB" id="A0A7X2Z911"/>
<dbReference type="Gene3D" id="3.40.605.10">
    <property type="entry name" value="Aldehyde Dehydrogenase, Chain A, domain 1"/>
    <property type="match status" value="1"/>
</dbReference>
<dbReference type="EMBL" id="WNZX01000002">
    <property type="protein sequence ID" value="MUG69935.1"/>
    <property type="molecule type" value="Genomic_DNA"/>
</dbReference>
<dbReference type="RefSeq" id="WP_054800475.1">
    <property type="nucleotide sequence ID" value="NZ_WNZX01000002.1"/>
</dbReference>